<dbReference type="InterPro" id="IPR013763">
    <property type="entry name" value="Cyclin-like_dom"/>
</dbReference>
<feature type="compositionally biased region" description="Basic and acidic residues" evidence="2">
    <location>
        <begin position="315"/>
        <end position="331"/>
    </location>
</feature>
<keyword evidence="6" id="KW-1185">Reference proteome</keyword>
<evidence type="ECO:0000313" key="4">
    <source>
        <dbReference type="EMBL" id="KAG7337783.1"/>
    </source>
</evidence>
<reference evidence="5" key="2">
    <citation type="submission" date="2021-04" db="EMBL/GenBank/DDBJ databases">
        <authorList>
            <person name="Podell S."/>
        </authorList>
    </citation>
    <scope>NUCLEOTIDE SEQUENCE</scope>
    <source>
        <strain evidence="5">Hildebrandi</strain>
    </source>
</reference>
<dbReference type="EMBL" id="JAGRRH010000003">
    <property type="protein sequence ID" value="KAG7371646.1"/>
    <property type="molecule type" value="Genomic_DNA"/>
</dbReference>
<dbReference type="OrthoDB" id="5590282at2759"/>
<dbReference type="Pfam" id="PF00134">
    <property type="entry name" value="Cyclin_N"/>
    <property type="match status" value="1"/>
</dbReference>
<dbReference type="InterPro" id="IPR039361">
    <property type="entry name" value="Cyclin"/>
</dbReference>
<dbReference type="Proteomes" id="UP000693970">
    <property type="component" value="Unassembled WGS sequence"/>
</dbReference>
<evidence type="ECO:0000313" key="5">
    <source>
        <dbReference type="EMBL" id="KAG7371646.1"/>
    </source>
</evidence>
<keyword evidence="1" id="KW-0195">Cyclin</keyword>
<protein>
    <submittedName>
        <fullName evidence="5">Cyclin-like protein</fullName>
    </submittedName>
</protein>
<organism evidence="5 6">
    <name type="scientific">Nitzschia inconspicua</name>
    <dbReference type="NCBI Taxonomy" id="303405"/>
    <lineage>
        <taxon>Eukaryota</taxon>
        <taxon>Sar</taxon>
        <taxon>Stramenopiles</taxon>
        <taxon>Ochrophyta</taxon>
        <taxon>Bacillariophyta</taxon>
        <taxon>Bacillariophyceae</taxon>
        <taxon>Bacillariophycidae</taxon>
        <taxon>Bacillariales</taxon>
        <taxon>Bacillariaceae</taxon>
        <taxon>Nitzschia</taxon>
    </lineage>
</organism>
<dbReference type="InterPro" id="IPR006671">
    <property type="entry name" value="Cyclin_N"/>
</dbReference>
<dbReference type="PANTHER" id="PTHR10177">
    <property type="entry name" value="CYCLINS"/>
    <property type="match status" value="1"/>
</dbReference>
<feature type="region of interest" description="Disordered" evidence="2">
    <location>
        <begin position="1"/>
        <end position="24"/>
    </location>
</feature>
<evidence type="ECO:0000256" key="2">
    <source>
        <dbReference type="SAM" id="MobiDB-lite"/>
    </source>
</evidence>
<feature type="region of interest" description="Disordered" evidence="2">
    <location>
        <begin position="267"/>
        <end position="340"/>
    </location>
</feature>
<comment type="caution">
    <text evidence="5">The sequence shown here is derived from an EMBL/GenBank/DDBJ whole genome shotgun (WGS) entry which is preliminary data.</text>
</comment>
<evidence type="ECO:0000256" key="1">
    <source>
        <dbReference type="RuleBase" id="RU000383"/>
    </source>
</evidence>
<feature type="domain" description="Cyclin-like" evidence="3">
    <location>
        <begin position="43"/>
        <end position="137"/>
    </location>
</feature>
<gene>
    <name evidence="5" type="ORF">IV203_017787</name>
    <name evidence="4" type="ORF">IV203_024879</name>
</gene>
<feature type="compositionally biased region" description="Basic and acidic residues" evidence="2">
    <location>
        <begin position="1"/>
        <end position="10"/>
    </location>
</feature>
<feature type="compositionally biased region" description="Low complexity" evidence="2">
    <location>
        <begin position="14"/>
        <end position="24"/>
    </location>
</feature>
<dbReference type="EMBL" id="JAGRRH010000074">
    <property type="protein sequence ID" value="KAG7337783.1"/>
    <property type="molecule type" value="Genomic_DNA"/>
</dbReference>
<evidence type="ECO:0000313" key="6">
    <source>
        <dbReference type="Proteomes" id="UP000693970"/>
    </source>
</evidence>
<proteinExistence type="inferred from homology"/>
<reference evidence="5" key="1">
    <citation type="journal article" date="2021" name="Sci. Rep.">
        <title>Diploid genomic architecture of Nitzschia inconspicua, an elite biomass production diatom.</title>
        <authorList>
            <person name="Oliver A."/>
            <person name="Podell S."/>
            <person name="Pinowska A."/>
            <person name="Traller J.C."/>
            <person name="Smith S.R."/>
            <person name="McClure R."/>
            <person name="Beliaev A."/>
            <person name="Bohutskyi P."/>
            <person name="Hill E.A."/>
            <person name="Rabines A."/>
            <person name="Zheng H."/>
            <person name="Allen L.Z."/>
            <person name="Kuo A."/>
            <person name="Grigoriev I.V."/>
            <person name="Allen A.E."/>
            <person name="Hazlebeck D."/>
            <person name="Allen E.E."/>
        </authorList>
    </citation>
    <scope>NUCLEOTIDE SEQUENCE</scope>
    <source>
        <strain evidence="5">Hildebrandi</strain>
    </source>
</reference>
<accession>A0A9K3M2B2</accession>
<dbReference type="SMART" id="SM00385">
    <property type="entry name" value="CYCLIN"/>
    <property type="match status" value="1"/>
</dbReference>
<sequence length="356" mass="39616">MLQQEKRYDGGHASSSLPSLSPTTKWPCSYPSSSLHFRTQISPWIVKVSGAFDLVQPSDDNTTTTLAFTILNCLDRFVVETQINTPEQYRLAALTCLYTCIKVHCRKSLSVQVVAQQLSQNGFSEIQVLDMERHVLEVLQWKVHPPSPMEFVQLFLRGLAHDPNEQCPIIDTATLQDLCRCQLEHALHDYVTFGRYRSSQITLAVLLNAMECCSSCSQHGTDQRTSLEQQRQLLEGFLATHLFVQDSSTSDAFQLLRNQLYTALDQNSDHPAVRKRARSSSSSSSSNRGISVLRDSSRLGNQSDDTMGAGTETGQDGHEIKNDNGVGEKKTTTRSQATSPCTVSDNAVLMLINAYH</sequence>
<comment type="similarity">
    <text evidence="1">Belongs to the cyclin family.</text>
</comment>
<name>A0A9K3M2B2_9STRA</name>
<dbReference type="AlphaFoldDB" id="A0A9K3M2B2"/>
<evidence type="ECO:0000259" key="3">
    <source>
        <dbReference type="SMART" id="SM00385"/>
    </source>
</evidence>